<evidence type="ECO:0000313" key="1">
    <source>
        <dbReference type="EMBL" id="GAB0192988.1"/>
    </source>
</evidence>
<proteinExistence type="predicted"/>
<name>A0ABC9X5M8_GRUJA</name>
<sequence>MYNIAAAVPRVWMWLTQRALQDTRIQQWDVQSQAYLILSIWHCWRNNKFLPVMHHSGIHHDREISKPRSIITEDV</sequence>
<organism evidence="1 2">
    <name type="scientific">Grus japonensis</name>
    <name type="common">Japanese crane</name>
    <name type="synonym">Red-crowned crane</name>
    <dbReference type="NCBI Taxonomy" id="30415"/>
    <lineage>
        <taxon>Eukaryota</taxon>
        <taxon>Metazoa</taxon>
        <taxon>Chordata</taxon>
        <taxon>Craniata</taxon>
        <taxon>Vertebrata</taxon>
        <taxon>Euteleostomi</taxon>
        <taxon>Archelosauria</taxon>
        <taxon>Archosauria</taxon>
        <taxon>Dinosauria</taxon>
        <taxon>Saurischia</taxon>
        <taxon>Theropoda</taxon>
        <taxon>Coelurosauria</taxon>
        <taxon>Aves</taxon>
        <taxon>Neognathae</taxon>
        <taxon>Neoaves</taxon>
        <taxon>Gruiformes</taxon>
        <taxon>Gruidae</taxon>
        <taxon>Grus</taxon>
    </lineage>
</organism>
<accession>A0ABC9X5M8</accession>
<dbReference type="EMBL" id="BAAFJT010000008">
    <property type="protein sequence ID" value="GAB0192988.1"/>
    <property type="molecule type" value="Genomic_DNA"/>
</dbReference>
<reference evidence="1 2" key="1">
    <citation type="submission" date="2024-06" db="EMBL/GenBank/DDBJ databases">
        <title>The draft genome of Grus japonensis, version 3.</title>
        <authorList>
            <person name="Nabeshima K."/>
            <person name="Suzuki S."/>
            <person name="Onuma M."/>
        </authorList>
    </citation>
    <scope>NUCLEOTIDE SEQUENCE [LARGE SCALE GENOMIC DNA]</scope>
    <source>
        <strain evidence="1 2">451A</strain>
    </source>
</reference>
<comment type="caution">
    <text evidence="1">The sequence shown here is derived from an EMBL/GenBank/DDBJ whole genome shotgun (WGS) entry which is preliminary data.</text>
</comment>
<dbReference type="Proteomes" id="UP001623348">
    <property type="component" value="Unassembled WGS sequence"/>
</dbReference>
<keyword evidence="2" id="KW-1185">Reference proteome</keyword>
<evidence type="ECO:0000313" key="2">
    <source>
        <dbReference type="Proteomes" id="UP001623348"/>
    </source>
</evidence>
<dbReference type="AlphaFoldDB" id="A0ABC9X5M8"/>
<protein>
    <submittedName>
        <fullName evidence="1">Uncharacterized protein</fullName>
    </submittedName>
</protein>
<gene>
    <name evidence="1" type="ORF">GRJ2_001764100</name>
</gene>